<dbReference type="eggNOG" id="ENOG5032IPH">
    <property type="taxonomic scope" value="Bacteria"/>
</dbReference>
<feature type="region of interest" description="Disordered" evidence="1">
    <location>
        <begin position="116"/>
        <end position="145"/>
    </location>
</feature>
<evidence type="ECO:0000313" key="2">
    <source>
        <dbReference type="EMBL" id="CAE07341.1"/>
    </source>
</evidence>
<proteinExistence type="predicted"/>
<evidence type="ECO:0000256" key="1">
    <source>
        <dbReference type="SAM" id="MobiDB-lite"/>
    </source>
</evidence>
<sequence length="145" mass="16555">MTESVPDQKISKSSNDGEKMSIVRQWEYKVIHINMNSVKQADLPKQANPEVASKKLQGSLSPDFIRKEFPGMYKNPGQPQQPRHPAEQLQDFLNAMGREAWELFEISEVGPLQMFFFKRPKPPKPPVNSEENKQNQSSDEGENQG</sequence>
<dbReference type="EMBL" id="BX569691">
    <property type="protein sequence ID" value="CAE07341.1"/>
    <property type="molecule type" value="Genomic_DNA"/>
</dbReference>
<dbReference type="Proteomes" id="UP000001422">
    <property type="component" value="Chromosome"/>
</dbReference>
<organism evidence="2 3">
    <name type="scientific">Parasynechococcus marenigrum (strain WH8102)</name>
    <dbReference type="NCBI Taxonomy" id="84588"/>
    <lineage>
        <taxon>Bacteria</taxon>
        <taxon>Bacillati</taxon>
        <taxon>Cyanobacteriota</taxon>
        <taxon>Cyanophyceae</taxon>
        <taxon>Synechococcales</taxon>
        <taxon>Prochlorococcaceae</taxon>
        <taxon>Parasynechococcus</taxon>
        <taxon>Parasynechococcus marenigrum</taxon>
    </lineage>
</organism>
<dbReference type="STRING" id="84588.SYNW0826"/>
<keyword evidence="3" id="KW-1185">Reference proteome</keyword>
<dbReference type="KEGG" id="syw:SYNW0826"/>
<name>Q7U801_PARMW</name>
<gene>
    <name evidence="2" type="ordered locus">SYNW0826</name>
</gene>
<accession>Q7U801</accession>
<dbReference type="RefSeq" id="WP_011127691.1">
    <property type="nucleotide sequence ID" value="NC_005070.1"/>
</dbReference>
<reference evidence="2 3" key="1">
    <citation type="journal article" date="2003" name="Nature">
        <title>The genome of a motile marine Synechococcus.</title>
        <authorList>
            <person name="Palenik B."/>
            <person name="Brahamsha B."/>
            <person name="Larimer F."/>
            <person name="Land M."/>
            <person name="Hauser L."/>
            <person name="Chain P."/>
            <person name="Lamerdin J."/>
            <person name="Regala W."/>
            <person name="Allen E.A."/>
            <person name="McCarren J."/>
            <person name="Paulsen I."/>
            <person name="Dufresne A."/>
            <person name="Partensky F."/>
            <person name="Webb E."/>
            <person name="Waterbury J."/>
        </authorList>
    </citation>
    <scope>NUCLEOTIDE SEQUENCE [LARGE SCALE GENOMIC DNA]</scope>
    <source>
        <strain evidence="2 3">WH8102</strain>
    </source>
</reference>
<dbReference type="HOGENOM" id="CLU_149390_0_0_3"/>
<feature type="region of interest" description="Disordered" evidence="1">
    <location>
        <begin position="41"/>
        <end position="86"/>
    </location>
</feature>
<dbReference type="AlphaFoldDB" id="Q7U801"/>
<evidence type="ECO:0000313" key="3">
    <source>
        <dbReference type="Proteomes" id="UP000001422"/>
    </source>
</evidence>
<protein>
    <submittedName>
        <fullName evidence="2">Uncharacterized protein</fullName>
    </submittedName>
</protein>